<protein>
    <submittedName>
        <fullName evidence="3">Zinc finger MYM-type protein 1</fullName>
    </submittedName>
</protein>
<dbReference type="AlphaFoldDB" id="A0A4C1YLR4"/>
<reference evidence="3 4" key="1">
    <citation type="journal article" date="2019" name="Commun. Biol.">
        <title>The bagworm genome reveals a unique fibroin gene that provides high tensile strength.</title>
        <authorList>
            <person name="Kono N."/>
            <person name="Nakamura H."/>
            <person name="Ohtoshi R."/>
            <person name="Tomita M."/>
            <person name="Numata K."/>
            <person name="Arakawa K."/>
        </authorList>
    </citation>
    <scope>NUCLEOTIDE SEQUENCE [LARGE SCALE GENOMIC DNA]</scope>
</reference>
<keyword evidence="4" id="KW-1185">Reference proteome</keyword>
<feature type="region of interest" description="Disordered" evidence="1">
    <location>
        <begin position="350"/>
        <end position="410"/>
    </location>
</feature>
<evidence type="ECO:0000313" key="4">
    <source>
        <dbReference type="Proteomes" id="UP000299102"/>
    </source>
</evidence>
<dbReference type="EMBL" id="BGZK01001328">
    <property type="protein sequence ID" value="GBP77371.1"/>
    <property type="molecule type" value="Genomic_DNA"/>
</dbReference>
<comment type="caution">
    <text evidence="3">The sequence shown here is derived from an EMBL/GenBank/DDBJ whole genome shotgun (WGS) entry which is preliminary data.</text>
</comment>
<dbReference type="OrthoDB" id="7297959at2759"/>
<dbReference type="STRING" id="151549.A0A4C1YLR4"/>
<dbReference type="PANTHER" id="PTHR45749:SF23">
    <property type="entry name" value="ZINC FINGER MYM-TYPE PROTEIN 1-LIKE"/>
    <property type="match status" value="1"/>
</dbReference>
<proteinExistence type="predicted"/>
<dbReference type="Pfam" id="PF14291">
    <property type="entry name" value="DUF4371"/>
    <property type="match status" value="1"/>
</dbReference>
<dbReference type="PANTHER" id="PTHR45749">
    <property type="match status" value="1"/>
</dbReference>
<name>A0A4C1YLR4_EUMVA</name>
<evidence type="ECO:0000259" key="2">
    <source>
        <dbReference type="Pfam" id="PF14291"/>
    </source>
</evidence>
<dbReference type="InterPro" id="IPR012337">
    <property type="entry name" value="RNaseH-like_sf"/>
</dbReference>
<gene>
    <name evidence="3" type="primary">ZMYM1</name>
    <name evidence="3" type="ORF">EVAR_40025_1</name>
</gene>
<dbReference type="SUPFAM" id="SSF53098">
    <property type="entry name" value="Ribonuclease H-like"/>
    <property type="match status" value="1"/>
</dbReference>
<sequence>MIEGHEKSSSHRDCLLTYLHAGKAFASRFHKQIHENNVYWEHVLQRVIAVIRTLAERGLPFRGAVEKFGSPQNGNFLALLELISQFDLFLAAHITKYGNTGKGNVSYLSKTIYEELIMIMAQVGHGKIISQIKDSRYYSLSVDSTPDLTHMDQLSVVIRYIKGGQPVERFLIFIELETHHTGDKLAKQTLQYLEEHCGLDFSKCRGQSYDNASNMSGRYNGMQQKILEANPFAIYIPCAAHSLNLVGRSAVDCFLAAEAHAKATSAISQTYNKIIDALDVISVDDMQKGETRREAANLSNKLQELEFVLMLVMWDEILQTFRKVSKKLRCEFDSLEARAKEKLPDVEYKDTRQRRRKKMPNDGLAPELRNKGQGACHRETSARLRLSRTAQLPKHHLSRPSYHRNRTDGNRGDEKWAIYNQNIQRNIMYEAWASFTDSGKT</sequence>
<dbReference type="Proteomes" id="UP000299102">
    <property type="component" value="Unassembled WGS sequence"/>
</dbReference>
<evidence type="ECO:0000313" key="3">
    <source>
        <dbReference type="EMBL" id="GBP77371.1"/>
    </source>
</evidence>
<feature type="compositionally biased region" description="Basic residues" evidence="1">
    <location>
        <begin position="393"/>
        <end position="404"/>
    </location>
</feature>
<organism evidence="3 4">
    <name type="scientific">Eumeta variegata</name>
    <name type="common">Bagworm moth</name>
    <name type="synonym">Eumeta japonica</name>
    <dbReference type="NCBI Taxonomy" id="151549"/>
    <lineage>
        <taxon>Eukaryota</taxon>
        <taxon>Metazoa</taxon>
        <taxon>Ecdysozoa</taxon>
        <taxon>Arthropoda</taxon>
        <taxon>Hexapoda</taxon>
        <taxon>Insecta</taxon>
        <taxon>Pterygota</taxon>
        <taxon>Neoptera</taxon>
        <taxon>Endopterygota</taxon>
        <taxon>Lepidoptera</taxon>
        <taxon>Glossata</taxon>
        <taxon>Ditrysia</taxon>
        <taxon>Tineoidea</taxon>
        <taxon>Psychidae</taxon>
        <taxon>Oiketicinae</taxon>
        <taxon>Eumeta</taxon>
    </lineage>
</organism>
<accession>A0A4C1YLR4</accession>
<evidence type="ECO:0000256" key="1">
    <source>
        <dbReference type="SAM" id="MobiDB-lite"/>
    </source>
</evidence>
<feature type="domain" description="DUF4371" evidence="2">
    <location>
        <begin position="17"/>
        <end position="221"/>
    </location>
</feature>
<dbReference type="InterPro" id="IPR025398">
    <property type="entry name" value="DUF4371"/>
</dbReference>